<dbReference type="SUPFAM" id="SSF53448">
    <property type="entry name" value="Nucleotide-diphospho-sugar transferases"/>
    <property type="match status" value="2"/>
</dbReference>
<dbReference type="OMA" id="YRSYSPF"/>
<keyword evidence="9" id="KW-0479">Metal-binding</keyword>
<dbReference type="SUPFAM" id="SSF50370">
    <property type="entry name" value="Ricin B-like lectins"/>
    <property type="match status" value="2"/>
</dbReference>
<evidence type="ECO:0000256" key="6">
    <source>
        <dbReference type="ARBA" id="ARBA00022676"/>
    </source>
</evidence>
<dbReference type="PROSITE" id="PS50296">
    <property type="entry name" value="SUI1"/>
    <property type="match status" value="1"/>
</dbReference>
<dbReference type="GO" id="GO:0000139">
    <property type="term" value="C:Golgi membrane"/>
    <property type="evidence" value="ECO:0007669"/>
    <property type="project" value="UniProtKB-SubCell"/>
</dbReference>
<evidence type="ECO:0000256" key="7">
    <source>
        <dbReference type="ARBA" id="ARBA00022679"/>
    </source>
</evidence>
<dbReference type="Pfam" id="PF00652">
    <property type="entry name" value="Ricin_B_lectin"/>
    <property type="match status" value="2"/>
</dbReference>
<proteinExistence type="inferred from homology"/>
<dbReference type="InterPro" id="IPR001950">
    <property type="entry name" value="SUI1"/>
</dbReference>
<evidence type="ECO:0000256" key="4">
    <source>
        <dbReference type="ARBA" id="ARBA00005680"/>
    </source>
</evidence>
<dbReference type="UniPathway" id="UPA00378"/>
<evidence type="ECO:0000256" key="9">
    <source>
        <dbReference type="ARBA" id="ARBA00022723"/>
    </source>
</evidence>
<evidence type="ECO:0000259" key="20">
    <source>
        <dbReference type="PROSITE" id="PS50296"/>
    </source>
</evidence>
<keyword evidence="10" id="KW-0430">Lectin</keyword>
<gene>
    <name evidence="21" type="ORF">HPLM_LOCUS17891</name>
</gene>
<keyword evidence="7" id="KW-0808">Transferase</keyword>
<dbReference type="FunFam" id="3.30.780.10:FF:000004">
    <property type="entry name" value="density-regulated protein-like"/>
    <property type="match status" value="1"/>
</dbReference>
<dbReference type="GO" id="GO:0030246">
    <property type="term" value="F:carbohydrate binding"/>
    <property type="evidence" value="ECO:0007669"/>
    <property type="project" value="UniProtKB-KW"/>
</dbReference>
<evidence type="ECO:0000256" key="3">
    <source>
        <dbReference type="ARBA" id="ARBA00004922"/>
    </source>
</evidence>
<evidence type="ECO:0000313" key="23">
    <source>
        <dbReference type="WBParaSite" id="HPLM_0001789901-mRNA-1"/>
    </source>
</evidence>
<dbReference type="GO" id="GO:0006493">
    <property type="term" value="P:protein O-linked glycosylation"/>
    <property type="evidence" value="ECO:0007669"/>
    <property type="project" value="TreeGrafter"/>
</dbReference>
<keyword evidence="11" id="KW-0735">Signal-anchor</keyword>
<dbReference type="PANTHER" id="PTHR11675">
    <property type="entry name" value="N-ACETYLGALACTOSAMINYLTRANSFERASE"/>
    <property type="match status" value="1"/>
</dbReference>
<comment type="similarity">
    <text evidence="5">Belongs to the DENR family.</text>
</comment>
<keyword evidence="15" id="KW-1015">Disulfide bond</keyword>
<keyword evidence="14 19" id="KW-0472">Membrane</keyword>
<evidence type="ECO:0000313" key="21">
    <source>
        <dbReference type="EMBL" id="VDO67555.1"/>
    </source>
</evidence>
<evidence type="ECO:0000256" key="14">
    <source>
        <dbReference type="ARBA" id="ARBA00023136"/>
    </source>
</evidence>
<accession>A0A158QRQ1</accession>
<evidence type="ECO:0000256" key="11">
    <source>
        <dbReference type="ARBA" id="ARBA00022968"/>
    </source>
</evidence>
<dbReference type="Gene3D" id="3.90.550.10">
    <property type="entry name" value="Spore Coat Polysaccharide Biosynthesis Protein SpsA, Chain A"/>
    <property type="match status" value="2"/>
</dbReference>
<dbReference type="PANTHER" id="PTHR11675:SF43">
    <property type="entry name" value="POLYPEPTIDE N-ACETYLGALACTOSAMINYLTRANSFERASE 1"/>
    <property type="match status" value="1"/>
</dbReference>
<dbReference type="CDD" id="cd02510">
    <property type="entry name" value="pp-GalNAc-T"/>
    <property type="match status" value="2"/>
</dbReference>
<dbReference type="EMBL" id="UZAF01020212">
    <property type="protein sequence ID" value="VDO67555.1"/>
    <property type="molecule type" value="Genomic_DNA"/>
</dbReference>
<dbReference type="SMART" id="SM00458">
    <property type="entry name" value="RICIN"/>
    <property type="match status" value="1"/>
</dbReference>
<reference evidence="23" key="1">
    <citation type="submission" date="2016-04" db="UniProtKB">
        <authorList>
            <consortium name="WormBaseParasite"/>
        </authorList>
    </citation>
    <scope>IDENTIFICATION</scope>
</reference>
<sequence length="1255" mass="142023">MSVYLCFGVAESTATKAFTTKSAYYRCNSSFLVIDTMFALSADVLGNEWLPVGPRWLLPGLLSNLTSLTGAASRALHFMGFARFFIPRRKENVLNALIVFAFCAGVIFYYRINDRIHLLGRKQSRPTKWSFEPEPVAPGTPGENGRAVILKGEDKKQGELDMKKWFMNVRASDLMSLDRSLPDTRREECLDIHYDLKTLPQASVVIIFTDEAWSPLMRTVHSVVNRSPPQLLKEVILLDDNSQREDLKEHLDEYVRRFDGLVRIVRKNVRHGLIRAKIAGAREATGDVVIFLDSHCEANVGWLEPLVQRISEKRSAIICPIIDHIAAEDMSYSGDKYSTSVGGFSWALHFTWERMPEKERKRRQSPTEYIRSPTMAGGLLAANREYFFEVGAYDEEMDIWGGENLEISFRVWMCGGSIEFIPCSHVGHIFRAGHPYNMTGRGGNKDVHGTNSKRLAEVWMDEYKRLYYLHRHDLLNKDVGDLTSRKALRKRLGCKSFKWYLDNVIPGKFILDEDVIAYGTLYTVVDGFRMCVDTLQRDEHYDHVLGVYPCQGKGSAPQLMSLSKAGHLRRETNCAEVNFDKGHLGKIKMVHCKENSPTWQYENSMLKETKYGLCLSTAGLQASDDVIVEQCNSKSPHQKWFFVDPMAKCSMPLEYCEYSGMTDKCRKWSEENAPEALEGLEISDENLEEKKHQKRGGKGTVKTVKKKVAAGGTKVTLQREPRGKKSVTVIRGLASFEIDLKQASKLFAQKFACGSSVTGADEIVIQGDVKDDLFDMIPAKWPQVPDYSKNRIGPGENGAPVILEGEEKLIGEQQIKTVFMNVLASDKISLDRSIPDSRSRECLALSYPKHLPTASVVIIFTNEFFSSLLRTVHSVVNRTPPHLLKEIILVDDKSNRDELGPPLDEHLKRFGSLVTLIRSTERLGLIRAKIKGAKAATGDVIVFLDAHCEANAGWIEPLLARIQEERTAVVCPIIDSISDTNLAYLGGSHGGIGTFWWSLHYSISSMPKREIERRKHPETDYIRSPTMAGGLFAVDRKYFFEIGAYDEEMDIWGGENLEISFRVWMCGGSIELIPCSHVGHIFRSGHPYDMTGRNDNKDVHGTNSKRLAEVWMDDYKRLFYVHRMGLKDLDVGDLTERKQLRERLKCKSFKWYLDNVIPEKFVPDENVYAYGHVRTERGLCLDTLQRLENKGTVILGVFGCQEGGSSAEGGFLRHKDRGLCLDVEGVEAGGDVTFTMCDEKKSSQKWSFDRYFELN</sequence>
<name>A0A158QRQ1_HAEPC</name>
<comment type="similarity">
    <text evidence="4">Belongs to the glycosyltransferase 2 family. GalNAc-T subfamily.</text>
</comment>
<keyword evidence="6" id="KW-0328">Glycosyltransferase</keyword>
<dbReference type="FunFam" id="3.90.550.10:FF:000021">
    <property type="entry name" value="Polypeptide N-acetylgalactosaminyltransferase"/>
    <property type="match status" value="2"/>
</dbReference>
<dbReference type="PROSITE" id="PS50231">
    <property type="entry name" value="RICIN_B_LECTIN"/>
    <property type="match status" value="2"/>
</dbReference>
<evidence type="ECO:0000256" key="16">
    <source>
        <dbReference type="ARBA" id="ARBA00023180"/>
    </source>
</evidence>
<dbReference type="Gene3D" id="3.30.780.10">
    <property type="entry name" value="SUI1-like domain"/>
    <property type="match status" value="1"/>
</dbReference>
<evidence type="ECO:0000256" key="12">
    <source>
        <dbReference type="ARBA" id="ARBA00022989"/>
    </source>
</evidence>
<dbReference type="GO" id="GO:0004653">
    <property type="term" value="F:polypeptide N-acetylgalactosaminyltransferase activity"/>
    <property type="evidence" value="ECO:0007669"/>
    <property type="project" value="UniProtKB-ARBA"/>
</dbReference>
<protein>
    <recommendedName>
        <fullName evidence="18">Density-regulated protein homolog</fullName>
    </recommendedName>
</protein>
<evidence type="ECO:0000256" key="2">
    <source>
        <dbReference type="ARBA" id="ARBA00004323"/>
    </source>
</evidence>
<evidence type="ECO:0000256" key="1">
    <source>
        <dbReference type="ARBA" id="ARBA00001936"/>
    </source>
</evidence>
<dbReference type="InterPro" id="IPR035992">
    <property type="entry name" value="Ricin_B-like_lectins"/>
</dbReference>
<dbReference type="InterPro" id="IPR046447">
    <property type="entry name" value="DENR_C"/>
</dbReference>
<dbReference type="InterPro" id="IPR036877">
    <property type="entry name" value="SUI1_dom_sf"/>
</dbReference>
<dbReference type="InterPro" id="IPR029044">
    <property type="entry name" value="Nucleotide-diphossugar_trans"/>
</dbReference>
<evidence type="ECO:0000256" key="17">
    <source>
        <dbReference type="ARBA" id="ARBA00023211"/>
    </source>
</evidence>
<dbReference type="SUPFAM" id="SSF55159">
    <property type="entry name" value="eIF1-like"/>
    <property type="match status" value="1"/>
</dbReference>
<dbReference type="AlphaFoldDB" id="A0A158QRQ1"/>
<feature type="domain" description="SUI1" evidence="20">
    <location>
        <begin position="722"/>
        <end position="781"/>
    </location>
</feature>
<keyword evidence="22" id="KW-1185">Reference proteome</keyword>
<comment type="subcellular location">
    <subcellularLocation>
        <location evidence="2">Golgi apparatus membrane</location>
        <topology evidence="2">Single-pass type II membrane protein</topology>
    </subcellularLocation>
</comment>
<evidence type="ECO:0000256" key="13">
    <source>
        <dbReference type="ARBA" id="ARBA00023034"/>
    </source>
</evidence>
<keyword evidence="8 19" id="KW-0812">Transmembrane</keyword>
<evidence type="ECO:0000256" key="19">
    <source>
        <dbReference type="SAM" id="Phobius"/>
    </source>
</evidence>
<comment type="pathway">
    <text evidence="3">Protein modification; protein glycosylation.</text>
</comment>
<dbReference type="Proteomes" id="UP000268014">
    <property type="component" value="Unassembled WGS sequence"/>
</dbReference>
<organism evidence="23">
    <name type="scientific">Haemonchus placei</name>
    <name type="common">Barber's pole worm</name>
    <dbReference type="NCBI Taxonomy" id="6290"/>
    <lineage>
        <taxon>Eukaryota</taxon>
        <taxon>Metazoa</taxon>
        <taxon>Ecdysozoa</taxon>
        <taxon>Nematoda</taxon>
        <taxon>Chromadorea</taxon>
        <taxon>Rhabditida</taxon>
        <taxon>Rhabditina</taxon>
        <taxon>Rhabditomorpha</taxon>
        <taxon>Strongyloidea</taxon>
        <taxon>Trichostrongylidae</taxon>
        <taxon>Haemonchus</taxon>
    </lineage>
</organism>
<dbReference type="OrthoDB" id="6119243at2759"/>
<keyword evidence="17" id="KW-0464">Manganese</keyword>
<dbReference type="Gene3D" id="2.80.10.50">
    <property type="match status" value="2"/>
</dbReference>
<dbReference type="Pfam" id="PF00535">
    <property type="entry name" value="Glycos_transf_2"/>
    <property type="match status" value="2"/>
</dbReference>
<dbReference type="Pfam" id="PF01253">
    <property type="entry name" value="SUI1"/>
    <property type="match status" value="1"/>
</dbReference>
<keyword evidence="13" id="KW-0333">Golgi apparatus</keyword>
<dbReference type="CDD" id="cd11607">
    <property type="entry name" value="DENR_C"/>
    <property type="match status" value="1"/>
</dbReference>
<dbReference type="InterPro" id="IPR000772">
    <property type="entry name" value="Ricin_B_lectin"/>
</dbReference>
<dbReference type="InterPro" id="IPR005873">
    <property type="entry name" value="DENR_eukaryotes"/>
</dbReference>
<dbReference type="InterPro" id="IPR048517">
    <property type="entry name" value="DENR_N"/>
</dbReference>
<dbReference type="GO" id="GO:0003743">
    <property type="term" value="F:translation initiation factor activity"/>
    <property type="evidence" value="ECO:0007669"/>
    <property type="project" value="InterPro"/>
</dbReference>
<keyword evidence="16" id="KW-0325">Glycoprotein</keyword>
<dbReference type="WBParaSite" id="HPLM_0001789901-mRNA-1">
    <property type="protein sequence ID" value="HPLM_0001789901-mRNA-1"/>
    <property type="gene ID" value="HPLM_0001789901"/>
</dbReference>
<keyword evidence="12 19" id="KW-1133">Transmembrane helix</keyword>
<evidence type="ECO:0000256" key="15">
    <source>
        <dbReference type="ARBA" id="ARBA00023157"/>
    </source>
</evidence>
<dbReference type="STRING" id="6290.A0A158QRQ1"/>
<evidence type="ECO:0000256" key="8">
    <source>
        <dbReference type="ARBA" id="ARBA00022692"/>
    </source>
</evidence>
<dbReference type="InterPro" id="IPR001173">
    <property type="entry name" value="Glyco_trans_2-like"/>
</dbReference>
<comment type="cofactor">
    <cofactor evidence="1">
        <name>Mn(2+)</name>
        <dbReference type="ChEBI" id="CHEBI:29035"/>
    </cofactor>
</comment>
<dbReference type="NCBIfam" id="TIGR01159">
    <property type="entry name" value="DRP1"/>
    <property type="match status" value="1"/>
</dbReference>
<feature type="transmembrane region" description="Helical" evidence="19">
    <location>
        <begin position="93"/>
        <end position="112"/>
    </location>
</feature>
<dbReference type="GO" id="GO:0046872">
    <property type="term" value="F:metal ion binding"/>
    <property type="evidence" value="ECO:0007669"/>
    <property type="project" value="UniProtKB-KW"/>
</dbReference>
<dbReference type="Pfam" id="PF21023">
    <property type="entry name" value="DENR_N"/>
    <property type="match status" value="1"/>
</dbReference>
<dbReference type="GO" id="GO:0002183">
    <property type="term" value="P:cytoplasmic translational initiation"/>
    <property type="evidence" value="ECO:0007669"/>
    <property type="project" value="UniProtKB-ARBA"/>
</dbReference>
<evidence type="ECO:0000256" key="18">
    <source>
        <dbReference type="ARBA" id="ARBA00071856"/>
    </source>
</evidence>
<evidence type="ECO:0000256" key="10">
    <source>
        <dbReference type="ARBA" id="ARBA00022734"/>
    </source>
</evidence>
<evidence type="ECO:0000313" key="22">
    <source>
        <dbReference type="Proteomes" id="UP000268014"/>
    </source>
</evidence>
<dbReference type="InterPro" id="IPR045885">
    <property type="entry name" value="GalNAc-T"/>
</dbReference>
<evidence type="ECO:0000256" key="5">
    <source>
        <dbReference type="ARBA" id="ARBA00007514"/>
    </source>
</evidence>
<reference evidence="21 22" key="2">
    <citation type="submission" date="2018-11" db="EMBL/GenBank/DDBJ databases">
        <authorList>
            <consortium name="Pathogen Informatics"/>
        </authorList>
    </citation>
    <scope>NUCLEOTIDE SEQUENCE [LARGE SCALE GENOMIC DNA]</scope>
    <source>
        <strain evidence="21 22">MHpl1</strain>
    </source>
</reference>